<feature type="non-terminal residue" evidence="10">
    <location>
        <position position="1"/>
    </location>
</feature>
<feature type="region of interest" description="Disordered" evidence="8">
    <location>
        <begin position="478"/>
        <end position="514"/>
    </location>
</feature>
<evidence type="ECO:0000256" key="4">
    <source>
        <dbReference type="ARBA" id="ARBA00022692"/>
    </source>
</evidence>
<comment type="catalytic activity">
    <reaction evidence="7">
        <text>a long-chain fatty acid + ATP + CoA = a long-chain fatty acyl-CoA + AMP + diphosphate</text>
        <dbReference type="Rhea" id="RHEA:15421"/>
        <dbReference type="ChEBI" id="CHEBI:30616"/>
        <dbReference type="ChEBI" id="CHEBI:33019"/>
        <dbReference type="ChEBI" id="CHEBI:57287"/>
        <dbReference type="ChEBI" id="CHEBI:57560"/>
        <dbReference type="ChEBI" id="CHEBI:83139"/>
        <dbReference type="ChEBI" id="CHEBI:456215"/>
        <dbReference type="EC" id="6.2.1.3"/>
    </reaction>
    <physiologicalReaction direction="left-to-right" evidence="7">
        <dbReference type="Rhea" id="RHEA:15422"/>
    </physiologicalReaction>
</comment>
<dbReference type="Pfam" id="PF02060">
    <property type="entry name" value="ISK_Channel"/>
    <property type="match status" value="1"/>
</dbReference>
<dbReference type="GO" id="GO:0005811">
    <property type="term" value="C:lipid droplet"/>
    <property type="evidence" value="ECO:0007669"/>
    <property type="project" value="TreeGrafter"/>
</dbReference>
<comment type="similarity">
    <text evidence="2">Belongs to the potassium channel KCNE family.</text>
</comment>
<evidence type="ECO:0000256" key="5">
    <source>
        <dbReference type="ARBA" id="ARBA00022989"/>
    </source>
</evidence>
<dbReference type="GO" id="GO:0004467">
    <property type="term" value="F:long-chain fatty acid-CoA ligase activity"/>
    <property type="evidence" value="ECO:0007669"/>
    <property type="project" value="UniProtKB-EC"/>
</dbReference>
<dbReference type="SUPFAM" id="SSF56801">
    <property type="entry name" value="Acetyl-CoA synthetase-like"/>
    <property type="match status" value="1"/>
</dbReference>
<dbReference type="Proteomes" id="UP000193380">
    <property type="component" value="Unassembled WGS sequence"/>
</dbReference>
<evidence type="ECO:0000256" key="7">
    <source>
        <dbReference type="ARBA" id="ARBA00024484"/>
    </source>
</evidence>
<dbReference type="AlphaFoldDB" id="A0A060YHC7"/>
<dbReference type="GO" id="GO:0005783">
    <property type="term" value="C:endoplasmic reticulum"/>
    <property type="evidence" value="ECO:0007669"/>
    <property type="project" value="TreeGrafter"/>
</dbReference>
<dbReference type="GO" id="GO:0035336">
    <property type="term" value="P:long-chain fatty-acyl-CoA metabolic process"/>
    <property type="evidence" value="ECO:0007669"/>
    <property type="project" value="TreeGrafter"/>
</dbReference>
<dbReference type="Gene3D" id="3.40.50.12780">
    <property type="entry name" value="N-terminal domain of ligase-like"/>
    <property type="match status" value="1"/>
</dbReference>
<proteinExistence type="inferred from homology"/>
<organism evidence="10 11">
    <name type="scientific">Oncorhynchus mykiss</name>
    <name type="common">Rainbow trout</name>
    <name type="synonym">Salmo gairdneri</name>
    <dbReference type="NCBI Taxonomy" id="8022"/>
    <lineage>
        <taxon>Eukaryota</taxon>
        <taxon>Metazoa</taxon>
        <taxon>Chordata</taxon>
        <taxon>Craniata</taxon>
        <taxon>Vertebrata</taxon>
        <taxon>Euteleostomi</taxon>
        <taxon>Actinopterygii</taxon>
        <taxon>Neopterygii</taxon>
        <taxon>Teleostei</taxon>
        <taxon>Protacanthopterygii</taxon>
        <taxon>Salmoniformes</taxon>
        <taxon>Salmonidae</taxon>
        <taxon>Salmoninae</taxon>
        <taxon>Oncorhynchus</taxon>
    </lineage>
</organism>
<dbReference type="PANTHER" id="PTHR43272">
    <property type="entry name" value="LONG-CHAIN-FATTY-ACID--COA LIGASE"/>
    <property type="match status" value="1"/>
</dbReference>
<evidence type="ECO:0000313" key="11">
    <source>
        <dbReference type="Proteomes" id="UP000193380"/>
    </source>
</evidence>
<dbReference type="PaxDb" id="8022-A0A060YHC7"/>
<feature type="transmembrane region" description="Helical" evidence="9">
    <location>
        <begin position="42"/>
        <end position="64"/>
    </location>
</feature>
<evidence type="ECO:0000313" key="10">
    <source>
        <dbReference type="EMBL" id="CDQ91293.1"/>
    </source>
</evidence>
<keyword evidence="3" id="KW-0436">Ligase</keyword>
<dbReference type="PANTHER" id="PTHR43272:SF96">
    <property type="entry name" value="ACYL-COA SYNTHETASE LONG CHAIN FAMILY MEMBER 3A"/>
    <property type="match status" value="1"/>
</dbReference>
<evidence type="ECO:0000256" key="2">
    <source>
        <dbReference type="ARBA" id="ARBA00005688"/>
    </source>
</evidence>
<gene>
    <name evidence="10" type="ORF">GSONMT00025061001</name>
</gene>
<accession>A0A060YHC7</accession>
<keyword evidence="5 9" id="KW-1133">Transmembrane helix</keyword>
<evidence type="ECO:0000256" key="8">
    <source>
        <dbReference type="SAM" id="MobiDB-lite"/>
    </source>
</evidence>
<dbReference type="STRING" id="8022.A0A060YHC7"/>
<name>A0A060YHC7_ONCMY</name>
<dbReference type="Gene3D" id="3.30.300.30">
    <property type="match status" value="1"/>
</dbReference>
<reference evidence="10" key="1">
    <citation type="journal article" date="2014" name="Nat. Commun.">
        <title>The rainbow trout genome provides novel insights into evolution after whole-genome duplication in vertebrates.</title>
        <authorList>
            <person name="Berthelot C."/>
            <person name="Brunet F."/>
            <person name="Chalopin D."/>
            <person name="Juanchich A."/>
            <person name="Bernard M."/>
            <person name="Noel B."/>
            <person name="Bento P."/>
            <person name="Da Silva C."/>
            <person name="Labadie K."/>
            <person name="Alberti A."/>
            <person name="Aury J.M."/>
            <person name="Louis A."/>
            <person name="Dehais P."/>
            <person name="Bardou P."/>
            <person name="Montfort J."/>
            <person name="Klopp C."/>
            <person name="Cabau C."/>
            <person name="Gaspin C."/>
            <person name="Thorgaard G.H."/>
            <person name="Boussaha M."/>
            <person name="Quillet E."/>
            <person name="Guyomard R."/>
            <person name="Galiana D."/>
            <person name="Bobe J."/>
            <person name="Volff J.N."/>
            <person name="Genet C."/>
            <person name="Wincker P."/>
            <person name="Jaillon O."/>
            <person name="Roest Crollius H."/>
            <person name="Guiguen Y."/>
        </authorList>
    </citation>
    <scope>NUCLEOTIDE SEQUENCE [LARGE SCALE GENOMIC DNA]</scope>
</reference>
<dbReference type="InterPro" id="IPR000369">
    <property type="entry name" value="K_chnl_KCNE"/>
</dbReference>
<evidence type="ECO:0000256" key="6">
    <source>
        <dbReference type="ARBA" id="ARBA00023136"/>
    </source>
</evidence>
<dbReference type="InterPro" id="IPR045851">
    <property type="entry name" value="AMP-bd_C_sf"/>
</dbReference>
<dbReference type="InterPro" id="IPR042099">
    <property type="entry name" value="ANL_N_sf"/>
</dbReference>
<keyword evidence="6 9" id="KW-0472">Membrane</keyword>
<protein>
    <submittedName>
        <fullName evidence="10">Uncharacterized protein</fullName>
    </submittedName>
</protein>
<keyword evidence="4 9" id="KW-0812">Transmembrane</keyword>
<feature type="transmembrane region" description="Helical" evidence="9">
    <location>
        <begin position="16"/>
        <end position="35"/>
    </location>
</feature>
<sequence length="514" mass="57890">KCGISKRCEYFLKRLYMVYSVLIILSNQVYSILIWTSEIGHAVCILSTLCFFLHSTLYISVSIYSADVYWSLFPPLLCPPGGYHSTDTPNPQGEILIGGPNVTMGYYKNEAKNQDFFVDDNGQRWFCTGDIGEVHPDGCLKIIDRKKDLVKLQAGEYVSLGKVEAMLKSCPLIDNICAYANSEEMYVIGFVVPNQKHLLSLAEQYCIRGSWEELCNNAAMEGVVLQVITEAALSAQLERFEIPRKIRLSPDPWTPETGLVTDAFKLKRQQLKSKYQDDIERMYGGKSPYKYSHALGYPVTFDRRTLPRGDGSHCWVHMFHRSVARKLFIPPQTPLRMEKSHNFTTHQVLPLQRANDASQTDKSNGNAYVYIFIVISFYGVFLVGIMLGYVRSKRREKRRSNVFTRLVHEEEQREWGALKKKHSITMTSFQVSLPFSAGSQDVNEGRVLSSPLACALFSIEQTSVSSLCSSADARFAIEEESDSGTAEGPDETLKGSSTDNSDDSAEIQILGEEL</sequence>
<reference evidence="10" key="2">
    <citation type="submission" date="2014-03" db="EMBL/GenBank/DDBJ databases">
        <authorList>
            <person name="Genoscope - CEA"/>
        </authorList>
    </citation>
    <scope>NUCLEOTIDE SEQUENCE</scope>
</reference>
<dbReference type="GO" id="GO:0005886">
    <property type="term" value="C:plasma membrane"/>
    <property type="evidence" value="ECO:0007669"/>
    <property type="project" value="TreeGrafter"/>
</dbReference>
<evidence type="ECO:0000256" key="3">
    <source>
        <dbReference type="ARBA" id="ARBA00022598"/>
    </source>
</evidence>
<dbReference type="EMBL" id="FR911617">
    <property type="protein sequence ID" value="CDQ91293.1"/>
    <property type="molecule type" value="Genomic_DNA"/>
</dbReference>
<feature type="transmembrane region" description="Helical" evidence="9">
    <location>
        <begin position="367"/>
        <end position="390"/>
    </location>
</feature>
<dbReference type="GO" id="GO:0005249">
    <property type="term" value="F:voltage-gated potassium channel activity"/>
    <property type="evidence" value="ECO:0007669"/>
    <property type="project" value="InterPro"/>
</dbReference>
<evidence type="ECO:0000256" key="1">
    <source>
        <dbReference type="ARBA" id="ARBA00004167"/>
    </source>
</evidence>
<evidence type="ECO:0000256" key="9">
    <source>
        <dbReference type="SAM" id="Phobius"/>
    </source>
</evidence>
<comment type="subcellular location">
    <subcellularLocation>
        <location evidence="1">Membrane</location>
        <topology evidence="1">Single-pass membrane protein</topology>
    </subcellularLocation>
</comment>
<dbReference type="GO" id="GO:0030182">
    <property type="term" value="P:neuron differentiation"/>
    <property type="evidence" value="ECO:0007669"/>
    <property type="project" value="TreeGrafter"/>
</dbReference>